<dbReference type="InterPro" id="IPR006059">
    <property type="entry name" value="SBP"/>
</dbReference>
<evidence type="ECO:0000256" key="4">
    <source>
        <dbReference type="ARBA" id="ARBA00022729"/>
    </source>
</evidence>
<comment type="subcellular location">
    <subcellularLocation>
        <location evidence="1">Periplasm</location>
    </subcellularLocation>
</comment>
<dbReference type="GO" id="GO:0042597">
    <property type="term" value="C:periplasmic space"/>
    <property type="evidence" value="ECO:0007669"/>
    <property type="project" value="UniProtKB-SubCell"/>
</dbReference>
<evidence type="ECO:0000256" key="5">
    <source>
        <dbReference type="ARBA" id="ARBA00023136"/>
    </source>
</evidence>
<accession>A0A3P3XID0</accession>
<feature type="signal peptide" evidence="8">
    <location>
        <begin position="1"/>
        <end position="22"/>
    </location>
</feature>
<comment type="similarity">
    <text evidence="2">Belongs to the bacterial solute-binding protein 1 family.</text>
</comment>
<dbReference type="PANTHER" id="PTHR43649">
    <property type="entry name" value="ARABINOSE-BINDING PROTEIN-RELATED"/>
    <property type="match status" value="1"/>
</dbReference>
<proteinExistence type="inferred from homology"/>
<organism evidence="9">
    <name type="scientific">uncultured spirochete</name>
    <dbReference type="NCBI Taxonomy" id="156406"/>
    <lineage>
        <taxon>Bacteria</taxon>
        <taxon>Pseudomonadati</taxon>
        <taxon>Spirochaetota</taxon>
        <taxon>Spirochaetia</taxon>
        <taxon>Spirochaetales</taxon>
        <taxon>environmental samples</taxon>
    </lineage>
</organism>
<name>A0A3P3XID0_9SPIR</name>
<evidence type="ECO:0000313" key="9">
    <source>
        <dbReference type="EMBL" id="SLM12633.1"/>
    </source>
</evidence>
<dbReference type="PANTHER" id="PTHR43649:SF33">
    <property type="entry name" value="POLYGALACTURONAN_RHAMNOGALACTURONAN-BINDING PROTEIN YTCQ"/>
    <property type="match status" value="1"/>
</dbReference>
<keyword evidence="6" id="KW-0564">Palmitate</keyword>
<evidence type="ECO:0000256" key="2">
    <source>
        <dbReference type="ARBA" id="ARBA00008520"/>
    </source>
</evidence>
<protein>
    <submittedName>
        <fullName evidence="9">Extracellular solute-binding protein family 1</fullName>
    </submittedName>
</protein>
<dbReference type="EMBL" id="FWDM01000018">
    <property type="protein sequence ID" value="SLM12633.1"/>
    <property type="molecule type" value="Genomic_DNA"/>
</dbReference>
<evidence type="ECO:0000256" key="8">
    <source>
        <dbReference type="SAM" id="SignalP"/>
    </source>
</evidence>
<dbReference type="InterPro" id="IPR050490">
    <property type="entry name" value="Bact_solute-bd_prot1"/>
</dbReference>
<keyword evidence="4 8" id="KW-0732">Signal</keyword>
<dbReference type="Gene3D" id="3.40.190.10">
    <property type="entry name" value="Periplasmic binding protein-like II"/>
    <property type="match status" value="2"/>
</dbReference>
<keyword evidence="7" id="KW-0449">Lipoprotein</keyword>
<evidence type="ECO:0000256" key="3">
    <source>
        <dbReference type="ARBA" id="ARBA00022475"/>
    </source>
</evidence>
<keyword evidence="5" id="KW-0472">Membrane</keyword>
<reference evidence="9" key="1">
    <citation type="submission" date="2017-02" db="EMBL/GenBank/DDBJ databases">
        <authorList>
            <person name="Regsiter A."/>
            <person name="William W."/>
        </authorList>
    </citation>
    <scope>NUCLEOTIDE SEQUENCE</scope>
    <source>
        <strain evidence="9">Bib</strain>
    </source>
</reference>
<dbReference type="SUPFAM" id="SSF53850">
    <property type="entry name" value="Periplasmic binding protein-like II"/>
    <property type="match status" value="1"/>
</dbReference>
<evidence type="ECO:0000256" key="1">
    <source>
        <dbReference type="ARBA" id="ARBA00004418"/>
    </source>
</evidence>
<dbReference type="AlphaFoldDB" id="A0A3P3XID0"/>
<dbReference type="Pfam" id="PF01547">
    <property type="entry name" value="SBP_bac_1"/>
    <property type="match status" value="1"/>
</dbReference>
<keyword evidence="3" id="KW-1003">Cell membrane</keyword>
<sequence length="474" mass="52713">MKKHSIVLWLMVAMLVTGVALAGAQPKVRLVLKDLDTDPNAAQFIQLIEKGMAAAGTPVKIEIVKVPSGNYAEKISLMIMSGDIPDIIYFQGGDDKIAMQNLLEDLRPYVAKSKYIKNVLDPHSKTRLESYPYLVWVAPPRVRAPVIRKDWFDTLPSAKAVATNPTVDTYYALFKDLVQKKGAKFGISITGATNGVEELDSIFDGAFGITSTWMKGADGQWVYCRVTPNEKQKLEFYAKLYKEGLLDPEYLTKKWDTKEQVFYEGKAGIIAGVAPGSIDVYANKMMKTQNTTLVPLPPPAGKAQGLGPFVDVIKESRGFAIPVTSKVKDAAFAVLDFMWSPAGLKIAKLGIPGLHYIEEPNRYVLTDKYAEWYNGWFGDSFNGFVPDKPLSRPIMTEAAVEAGKLAVKYMMPDKTFLIPEQYIANWDAMTNLYKEYNADIVTGKKPISAFDEFVQKWYSAGGTELTKYAQTKLK</sequence>
<feature type="chain" id="PRO_5018249991" evidence="8">
    <location>
        <begin position="23"/>
        <end position="474"/>
    </location>
</feature>
<evidence type="ECO:0000256" key="7">
    <source>
        <dbReference type="ARBA" id="ARBA00023288"/>
    </source>
</evidence>
<gene>
    <name evidence="9" type="ORF">SPIROBIBN47_250111</name>
</gene>
<evidence type="ECO:0000256" key="6">
    <source>
        <dbReference type="ARBA" id="ARBA00023139"/>
    </source>
</evidence>